<dbReference type="Proteomes" id="UP000616151">
    <property type="component" value="Unassembled WGS sequence"/>
</dbReference>
<comment type="caution">
    <text evidence="1">The sequence shown here is derived from an EMBL/GenBank/DDBJ whole genome shotgun (WGS) entry which is preliminary data.</text>
</comment>
<organism evidence="1 2">
    <name type="scientific">Taklimakanibacter albus</name>
    <dbReference type="NCBI Taxonomy" id="2800327"/>
    <lineage>
        <taxon>Bacteria</taxon>
        <taxon>Pseudomonadati</taxon>
        <taxon>Pseudomonadota</taxon>
        <taxon>Alphaproteobacteria</taxon>
        <taxon>Hyphomicrobiales</taxon>
        <taxon>Aestuariivirgaceae</taxon>
        <taxon>Taklimakanibacter</taxon>
    </lineage>
</organism>
<gene>
    <name evidence="1" type="ORF">JHL16_30855</name>
</gene>
<accession>A0ACC5RDM6</accession>
<proteinExistence type="predicted"/>
<keyword evidence="2" id="KW-1185">Reference proteome</keyword>
<protein>
    <submittedName>
        <fullName evidence="1">Class II aldolase/adducin family protein</fullName>
    </submittedName>
</protein>
<name>A0ACC5RDM6_9HYPH</name>
<evidence type="ECO:0000313" key="2">
    <source>
        <dbReference type="Proteomes" id="UP000616151"/>
    </source>
</evidence>
<sequence length="220" mass="24538">MKDEKLRREMIATCIFMNERGINQGTSGNISVRVEGGFLITPSGVPYADMQPEDIVHMKLDASHTGPRKPSTEWRFHRDIMKKKKEVGAVIHLHSMFCTSLSMLRREIPAVHYMIAAAGGPTVPCVPYVTWGTQELADYILAALATRHACLLANHGMVCVGPNLKKAAWLAVEIEALAAQYWRALQIGVPHILPDDEIQRVLEKFKSYGQGKEKRVPTCC</sequence>
<reference evidence="1" key="1">
    <citation type="submission" date="2021-01" db="EMBL/GenBank/DDBJ databases">
        <authorList>
            <person name="Sun Q."/>
        </authorList>
    </citation>
    <scope>NUCLEOTIDE SEQUENCE</scope>
    <source>
        <strain evidence="1">YIM B02566</strain>
    </source>
</reference>
<evidence type="ECO:0000313" key="1">
    <source>
        <dbReference type="EMBL" id="MBK1870806.1"/>
    </source>
</evidence>
<dbReference type="EMBL" id="JAENHL010000008">
    <property type="protein sequence ID" value="MBK1870806.1"/>
    <property type="molecule type" value="Genomic_DNA"/>
</dbReference>